<dbReference type="InterPro" id="IPR025724">
    <property type="entry name" value="GAG-pre-integrase_dom"/>
</dbReference>
<name>A0AA88R911_9ASTE</name>
<protein>
    <recommendedName>
        <fullName evidence="1">GAG-pre-integrase domain-containing protein</fullName>
    </recommendedName>
</protein>
<dbReference type="Proteomes" id="UP001187471">
    <property type="component" value="Unassembled WGS sequence"/>
</dbReference>
<evidence type="ECO:0000259" key="1">
    <source>
        <dbReference type="Pfam" id="PF13976"/>
    </source>
</evidence>
<evidence type="ECO:0000313" key="3">
    <source>
        <dbReference type="Proteomes" id="UP001187471"/>
    </source>
</evidence>
<keyword evidence="3" id="KW-1185">Reference proteome</keyword>
<gene>
    <name evidence="2" type="ORF">RJ640_028819</name>
</gene>
<dbReference type="EMBL" id="JAVXUO010001199">
    <property type="protein sequence ID" value="KAK2984979.1"/>
    <property type="molecule type" value="Genomic_DNA"/>
</dbReference>
<dbReference type="SUPFAM" id="SSF53098">
    <property type="entry name" value="Ribonuclease H-like"/>
    <property type="match status" value="1"/>
</dbReference>
<dbReference type="InterPro" id="IPR012337">
    <property type="entry name" value="RNaseH-like_sf"/>
</dbReference>
<feature type="domain" description="GAG-pre-integrase" evidence="1">
    <location>
        <begin position="129"/>
        <end position="187"/>
    </location>
</feature>
<proteinExistence type="predicted"/>
<dbReference type="Pfam" id="PF13976">
    <property type="entry name" value="gag_pre-integrs"/>
    <property type="match status" value="1"/>
</dbReference>
<dbReference type="AlphaFoldDB" id="A0AA88R911"/>
<evidence type="ECO:0000313" key="2">
    <source>
        <dbReference type="EMBL" id="KAK2984979.1"/>
    </source>
</evidence>
<organism evidence="2 3">
    <name type="scientific">Escallonia rubra</name>
    <dbReference type="NCBI Taxonomy" id="112253"/>
    <lineage>
        <taxon>Eukaryota</taxon>
        <taxon>Viridiplantae</taxon>
        <taxon>Streptophyta</taxon>
        <taxon>Embryophyta</taxon>
        <taxon>Tracheophyta</taxon>
        <taxon>Spermatophyta</taxon>
        <taxon>Magnoliopsida</taxon>
        <taxon>eudicotyledons</taxon>
        <taxon>Gunneridae</taxon>
        <taxon>Pentapetalae</taxon>
        <taxon>asterids</taxon>
        <taxon>campanulids</taxon>
        <taxon>Escalloniales</taxon>
        <taxon>Escalloniaceae</taxon>
        <taxon>Escallonia</taxon>
    </lineage>
</organism>
<dbReference type="PANTHER" id="PTHR42648:SF27">
    <property type="entry name" value="RNA-DIRECTED DNA POLYMERASE"/>
    <property type="match status" value="1"/>
</dbReference>
<accession>A0AA88R911</accession>
<dbReference type="PANTHER" id="PTHR42648">
    <property type="entry name" value="TRANSPOSASE, PUTATIVE-RELATED"/>
    <property type="match status" value="1"/>
</dbReference>
<sequence length="259" mass="29534">MNEHLRVMSNMIGDLRDAGHALTDEHQVRAVIRNFPASWANVKQILTHSENIKNFYDVSQHVILEVETRDAEKTLFTSPKGDRAMQMARAEDKVRRQERCNKLDIFLDNVLFGHGFHVDSIFQLDLINSRSSYSYVVNDNIVNDSTIWHARLGHIGQDRMIRLAREGLLGPLAKVNLQICKACLASKACMQPFGKAVRETQALELVHSDVCGLMSVKARHGASYFLTLIGDYTRYGYVYLISHRYEVLDCFKCFVAEVN</sequence>
<comment type="caution">
    <text evidence="2">The sequence shown here is derived from an EMBL/GenBank/DDBJ whole genome shotgun (WGS) entry which is preliminary data.</text>
</comment>
<dbReference type="InterPro" id="IPR039537">
    <property type="entry name" value="Retrotran_Ty1/copia-like"/>
</dbReference>
<reference evidence="2" key="1">
    <citation type="submission" date="2022-12" db="EMBL/GenBank/DDBJ databases">
        <title>Draft genome assemblies for two species of Escallonia (Escalloniales).</title>
        <authorList>
            <person name="Chanderbali A."/>
            <person name="Dervinis C."/>
            <person name="Anghel I."/>
            <person name="Soltis D."/>
            <person name="Soltis P."/>
            <person name="Zapata F."/>
        </authorList>
    </citation>
    <scope>NUCLEOTIDE SEQUENCE</scope>
    <source>
        <strain evidence="2">UCBG92.1500</strain>
        <tissue evidence="2">Leaf</tissue>
    </source>
</reference>